<dbReference type="Gene3D" id="1.10.1660.10">
    <property type="match status" value="1"/>
</dbReference>
<evidence type="ECO:0000259" key="1">
    <source>
        <dbReference type="Pfam" id="PF13411"/>
    </source>
</evidence>
<dbReference type="InterPro" id="IPR009061">
    <property type="entry name" value="DNA-bd_dom_put_sf"/>
</dbReference>
<organism evidence="2 3">
    <name type="scientific">Pseudonocardia aurantiaca</name>
    <dbReference type="NCBI Taxonomy" id="75290"/>
    <lineage>
        <taxon>Bacteria</taxon>
        <taxon>Bacillati</taxon>
        <taxon>Actinomycetota</taxon>
        <taxon>Actinomycetes</taxon>
        <taxon>Pseudonocardiales</taxon>
        <taxon>Pseudonocardiaceae</taxon>
        <taxon>Pseudonocardia</taxon>
    </lineage>
</organism>
<accession>A0ABW4FCD8</accession>
<keyword evidence="3" id="KW-1185">Reference proteome</keyword>
<proteinExistence type="predicted"/>
<feature type="domain" description="HTH merR-type" evidence="1">
    <location>
        <begin position="9"/>
        <end position="52"/>
    </location>
</feature>
<sequence length="66" mass="7425">MGGPERLLSTGEVARDLGLNPRSLSRWAKDGLVTPTMVSPGGRYLWDLDDLRSQLRILRERSSDQE</sequence>
<reference evidence="3" key="1">
    <citation type="journal article" date="2019" name="Int. J. Syst. Evol. Microbiol.">
        <title>The Global Catalogue of Microorganisms (GCM) 10K type strain sequencing project: providing services to taxonomists for standard genome sequencing and annotation.</title>
        <authorList>
            <consortium name="The Broad Institute Genomics Platform"/>
            <consortium name="The Broad Institute Genome Sequencing Center for Infectious Disease"/>
            <person name="Wu L."/>
            <person name="Ma J."/>
        </authorList>
    </citation>
    <scope>NUCLEOTIDE SEQUENCE [LARGE SCALE GENOMIC DNA]</scope>
    <source>
        <strain evidence="3">JCM 12165</strain>
    </source>
</reference>
<dbReference type="EMBL" id="JBHUCP010000001">
    <property type="protein sequence ID" value="MFD1528249.1"/>
    <property type="molecule type" value="Genomic_DNA"/>
</dbReference>
<name>A0ABW4FCD8_9PSEU</name>
<dbReference type="RefSeq" id="WP_343972691.1">
    <property type="nucleotide sequence ID" value="NZ_BAAAJG010000003.1"/>
</dbReference>
<dbReference type="InterPro" id="IPR000551">
    <property type="entry name" value="MerR-type_HTH_dom"/>
</dbReference>
<gene>
    <name evidence="2" type="ORF">ACFSCY_02220</name>
</gene>
<dbReference type="SUPFAM" id="SSF46955">
    <property type="entry name" value="Putative DNA-binding domain"/>
    <property type="match status" value="1"/>
</dbReference>
<dbReference type="Proteomes" id="UP001597145">
    <property type="component" value="Unassembled WGS sequence"/>
</dbReference>
<comment type="caution">
    <text evidence="2">The sequence shown here is derived from an EMBL/GenBank/DDBJ whole genome shotgun (WGS) entry which is preliminary data.</text>
</comment>
<evidence type="ECO:0000313" key="3">
    <source>
        <dbReference type="Proteomes" id="UP001597145"/>
    </source>
</evidence>
<evidence type="ECO:0000313" key="2">
    <source>
        <dbReference type="EMBL" id="MFD1528249.1"/>
    </source>
</evidence>
<dbReference type="Pfam" id="PF13411">
    <property type="entry name" value="MerR_1"/>
    <property type="match status" value="1"/>
</dbReference>
<protein>
    <submittedName>
        <fullName evidence="2">MerR family transcriptional regulator</fullName>
    </submittedName>
</protein>